<dbReference type="OrthoDB" id="63581at2759"/>
<dbReference type="Proteomes" id="UP000006757">
    <property type="component" value="Unassembled WGS sequence"/>
</dbReference>
<feature type="region of interest" description="Disordered" evidence="1">
    <location>
        <begin position="259"/>
        <end position="288"/>
    </location>
</feature>
<accession>K1VZ35</accession>
<proteinExistence type="predicted"/>
<dbReference type="AlphaFoldDB" id="K1VZ35"/>
<keyword evidence="4" id="KW-1185">Reference proteome</keyword>
<name>K1VZ35_TRIAC</name>
<protein>
    <submittedName>
        <fullName evidence="3">Uncharacterized protein</fullName>
    </submittedName>
</protein>
<evidence type="ECO:0000313" key="3">
    <source>
        <dbReference type="EMBL" id="EKD02033.1"/>
    </source>
</evidence>
<evidence type="ECO:0000256" key="1">
    <source>
        <dbReference type="SAM" id="MobiDB-lite"/>
    </source>
</evidence>
<dbReference type="STRING" id="1220162.K1VZ35"/>
<sequence length="288" mass="31493">MVQALAERAEDFILQSYKIRDVPLRLRPIKQEGVTGVSSSSSAFVTVVTVPIVISDSGRREEGKCLGSHRRLARNLDPDARRAGSSPIAGAAVERQGAAFLRGKLSIWSRADGQTDGVRELPDVFRARGAGRVWYIRRAPLLLTLFMAFFVGGVISEIVQGLLPTFQWGDIAANLLGATLFTYIAHLMSVRARRRSEIRELYQPLQASSYRDAQGRVHLFDRDVEAGEGGFSDDEAGGARGGVWDDTVSEHELRLSGDNTAAAFALGDEDEEDEPPRKKSPALGLQLE</sequence>
<dbReference type="PANTHER" id="PTHR28008">
    <property type="entry name" value="DOMAIN PROTEIN, PUTATIVE (AFU_ORTHOLOGUE AFUA_3G10980)-RELATED"/>
    <property type="match status" value="1"/>
</dbReference>
<keyword evidence="2" id="KW-1133">Transmembrane helix</keyword>
<dbReference type="EMBL" id="AMBO01000302">
    <property type="protein sequence ID" value="EKD02033.1"/>
    <property type="molecule type" value="Genomic_DNA"/>
</dbReference>
<dbReference type="HOGENOM" id="CLU_1065658_0_0_1"/>
<keyword evidence="2" id="KW-0812">Transmembrane</keyword>
<dbReference type="eggNOG" id="ENOG502S56A">
    <property type="taxonomic scope" value="Eukaryota"/>
</dbReference>
<dbReference type="PANTHER" id="PTHR28008:SF1">
    <property type="entry name" value="DOMAIN PROTEIN, PUTATIVE (AFU_ORTHOLOGUE AFUA_3G10980)-RELATED"/>
    <property type="match status" value="1"/>
</dbReference>
<gene>
    <name evidence="3" type="ORF">A1Q2_03733</name>
</gene>
<dbReference type="InParanoid" id="K1VZ35"/>
<reference evidence="3 4" key="1">
    <citation type="journal article" date="2012" name="Eukaryot. Cell">
        <title>Genome sequence of the Trichosporon asahii environmental strain CBS 8904.</title>
        <authorList>
            <person name="Yang R.Y."/>
            <person name="Li H.T."/>
            <person name="Zhu H."/>
            <person name="Zhou G.P."/>
            <person name="Wang M."/>
            <person name="Wang L."/>
        </authorList>
    </citation>
    <scope>NUCLEOTIDE SEQUENCE [LARGE SCALE GENOMIC DNA]</scope>
    <source>
        <strain evidence="3 4">CBS 8904</strain>
    </source>
</reference>
<evidence type="ECO:0000256" key="2">
    <source>
        <dbReference type="SAM" id="Phobius"/>
    </source>
</evidence>
<organism evidence="3 4">
    <name type="scientific">Trichosporon asahii var. asahii (strain CBS 8904)</name>
    <name type="common">Yeast</name>
    <dbReference type="NCBI Taxonomy" id="1220162"/>
    <lineage>
        <taxon>Eukaryota</taxon>
        <taxon>Fungi</taxon>
        <taxon>Dikarya</taxon>
        <taxon>Basidiomycota</taxon>
        <taxon>Agaricomycotina</taxon>
        <taxon>Tremellomycetes</taxon>
        <taxon>Trichosporonales</taxon>
        <taxon>Trichosporonaceae</taxon>
        <taxon>Trichosporon</taxon>
    </lineage>
</organism>
<feature type="transmembrane region" description="Helical" evidence="2">
    <location>
        <begin position="171"/>
        <end position="190"/>
    </location>
</feature>
<keyword evidence="2" id="KW-0472">Membrane</keyword>
<feature type="transmembrane region" description="Helical" evidence="2">
    <location>
        <begin position="141"/>
        <end position="159"/>
    </location>
</feature>
<comment type="caution">
    <text evidence="3">The sequence shown here is derived from an EMBL/GenBank/DDBJ whole genome shotgun (WGS) entry which is preliminary data.</text>
</comment>
<evidence type="ECO:0000313" key="4">
    <source>
        <dbReference type="Proteomes" id="UP000006757"/>
    </source>
</evidence>